<dbReference type="AlphaFoldDB" id="A0A2P2JGI4"/>
<sequence>MDIEFGPLAWSYHLITTTLQDLCYWQLRKKRIDPKRDYY</sequence>
<protein>
    <submittedName>
        <fullName evidence="1">Uncharacterized protein</fullName>
    </submittedName>
</protein>
<proteinExistence type="predicted"/>
<name>A0A2P2JGI4_RHIMU</name>
<organism evidence="1">
    <name type="scientific">Rhizophora mucronata</name>
    <name type="common">Asiatic mangrove</name>
    <dbReference type="NCBI Taxonomy" id="61149"/>
    <lineage>
        <taxon>Eukaryota</taxon>
        <taxon>Viridiplantae</taxon>
        <taxon>Streptophyta</taxon>
        <taxon>Embryophyta</taxon>
        <taxon>Tracheophyta</taxon>
        <taxon>Spermatophyta</taxon>
        <taxon>Magnoliopsida</taxon>
        <taxon>eudicotyledons</taxon>
        <taxon>Gunneridae</taxon>
        <taxon>Pentapetalae</taxon>
        <taxon>rosids</taxon>
        <taxon>fabids</taxon>
        <taxon>Malpighiales</taxon>
        <taxon>Rhizophoraceae</taxon>
        <taxon>Rhizophora</taxon>
    </lineage>
</organism>
<accession>A0A2P2JGI4</accession>
<reference evidence="1" key="1">
    <citation type="submission" date="2018-02" db="EMBL/GenBank/DDBJ databases">
        <title>Rhizophora mucronata_Transcriptome.</title>
        <authorList>
            <person name="Meera S.P."/>
            <person name="Sreeshan A."/>
            <person name="Augustine A."/>
        </authorList>
    </citation>
    <scope>NUCLEOTIDE SEQUENCE</scope>
    <source>
        <tissue evidence="1">Leaf</tissue>
    </source>
</reference>
<dbReference type="EMBL" id="GGEC01012111">
    <property type="protein sequence ID" value="MBW92594.1"/>
    <property type="molecule type" value="Transcribed_RNA"/>
</dbReference>
<evidence type="ECO:0000313" key="1">
    <source>
        <dbReference type="EMBL" id="MBW92594.1"/>
    </source>
</evidence>